<dbReference type="Proteomes" id="UP000823844">
    <property type="component" value="Unassembled WGS sequence"/>
</dbReference>
<dbReference type="InterPro" id="IPR002052">
    <property type="entry name" value="DNA_methylase_N6_adenine_CS"/>
</dbReference>
<evidence type="ECO:0000256" key="2">
    <source>
        <dbReference type="ARBA" id="ARBA00022603"/>
    </source>
</evidence>
<dbReference type="Pfam" id="PF02384">
    <property type="entry name" value="N6_Mtase"/>
    <property type="match status" value="1"/>
</dbReference>
<dbReference type="InterPro" id="IPR003356">
    <property type="entry name" value="DNA_methylase_A-5"/>
</dbReference>
<evidence type="ECO:0000313" key="9">
    <source>
        <dbReference type="Proteomes" id="UP000823844"/>
    </source>
</evidence>
<sequence length="607" mass="69162">MQRRHMEDIVGEKYLISNVENDEFKYSKAYKEAGLKFKPIKSKFENRKYQTIDLRFVKGDLTVLIETKDNFADVEDKAEDQLSAYVEYEKGLNNNNIIAILANTTQGVNSKDVKVWRGTVSDRDLLPKETVLKSIEEYEHFYTTKTNNKEEVTQNTYALNELLNAEGIKEKLRSQFVGTCLLVLKNTKANLTSKDMNTDMILGEMKRVLGELLNHDVNKAEKIALLDKNVLDNQDVKSLSSSVFRHILDEIKNKILPFIDDQSTAGQDLLNLFFVTFNKYVGKADKNQAFTPDHITDFMVKAINVNRNSIVLDPTCGSGSFLVRAMTQALDDAATAEEQEKIKKHQIYGIEYDENIYGLATTNMLIHGDGNSNISQGSCFDFKDDIPKWKINKVLMNPPYNATKAQVPSSFVKEWNSKTKRDPSKGLYFVKYIADEVKTGELAVLLPMAAAIGNNKVLKNFKEKILAENTLKAVFSLPDDIFYPGASVQACCMIFELGQRHNNNIPTFFGYYKNDGFSKRKNLGRIEKVDKDGNGAWHEIEKEWLDLYRNKKVVVGKSAMQCVDASDEWLAEAYMKTDYSTLKESDFQQTINDYLSYLVKEGKIYEV</sequence>
<evidence type="ECO:0000256" key="4">
    <source>
        <dbReference type="ARBA" id="ARBA00022691"/>
    </source>
</evidence>
<evidence type="ECO:0000259" key="7">
    <source>
        <dbReference type="Pfam" id="PF02384"/>
    </source>
</evidence>
<dbReference type="PANTHER" id="PTHR42933:SF1">
    <property type="entry name" value="SITE-SPECIFIC DNA-METHYLTRANSFERASE (ADENINE-SPECIFIC)"/>
    <property type="match status" value="1"/>
</dbReference>
<comment type="caution">
    <text evidence="8">The sequence shown here is derived from an EMBL/GenBank/DDBJ whole genome shotgun (WGS) entry which is preliminary data.</text>
</comment>
<dbReference type="PANTHER" id="PTHR42933">
    <property type="entry name" value="SLR6095 PROTEIN"/>
    <property type="match status" value="1"/>
</dbReference>
<feature type="domain" description="DNA methylase adenine-specific" evidence="7">
    <location>
        <begin position="278"/>
        <end position="509"/>
    </location>
</feature>
<dbReference type="InterPro" id="IPR051537">
    <property type="entry name" value="DNA_Adenine_Mtase"/>
</dbReference>
<reference evidence="8" key="1">
    <citation type="journal article" date="2021" name="PeerJ">
        <title>Extensive microbial diversity within the chicken gut microbiome revealed by metagenomics and culture.</title>
        <authorList>
            <person name="Gilroy R."/>
            <person name="Ravi A."/>
            <person name="Getino M."/>
            <person name="Pursley I."/>
            <person name="Horton D.L."/>
            <person name="Alikhan N.F."/>
            <person name="Baker D."/>
            <person name="Gharbi K."/>
            <person name="Hall N."/>
            <person name="Watson M."/>
            <person name="Adriaenssens E.M."/>
            <person name="Foster-Nyarko E."/>
            <person name="Jarju S."/>
            <person name="Secka A."/>
            <person name="Antonio M."/>
            <person name="Oren A."/>
            <person name="Chaudhuri R.R."/>
            <person name="La Ragione R."/>
            <person name="Hildebrand F."/>
            <person name="Pallen M.J."/>
        </authorList>
    </citation>
    <scope>NUCLEOTIDE SEQUENCE</scope>
    <source>
        <strain evidence="8">F6-686</strain>
    </source>
</reference>
<evidence type="ECO:0000313" key="8">
    <source>
        <dbReference type="EMBL" id="MBU3828912.1"/>
    </source>
</evidence>
<keyword evidence="5" id="KW-0680">Restriction system</keyword>
<accession>A0A9E2KTR8</accession>
<organism evidence="8 9">
    <name type="scientific">Candidatus Lactobacillus pullistercoris</name>
    <dbReference type="NCBI Taxonomy" id="2838636"/>
    <lineage>
        <taxon>Bacteria</taxon>
        <taxon>Bacillati</taxon>
        <taxon>Bacillota</taxon>
        <taxon>Bacilli</taxon>
        <taxon>Lactobacillales</taxon>
        <taxon>Lactobacillaceae</taxon>
        <taxon>Lactobacillus</taxon>
    </lineage>
</organism>
<dbReference type="GO" id="GO:0032259">
    <property type="term" value="P:methylation"/>
    <property type="evidence" value="ECO:0007669"/>
    <property type="project" value="UniProtKB-KW"/>
</dbReference>
<evidence type="ECO:0000256" key="1">
    <source>
        <dbReference type="ARBA" id="ARBA00011900"/>
    </source>
</evidence>
<name>A0A9E2KTR8_9LACO</name>
<dbReference type="PROSITE" id="PS00092">
    <property type="entry name" value="N6_MTASE"/>
    <property type="match status" value="1"/>
</dbReference>
<keyword evidence="4" id="KW-0949">S-adenosyl-L-methionine</keyword>
<protein>
    <recommendedName>
        <fullName evidence="1">site-specific DNA-methyltransferase (adenine-specific)</fullName>
        <ecNumber evidence="1">2.1.1.72</ecNumber>
    </recommendedName>
</protein>
<dbReference type="SUPFAM" id="SSF53335">
    <property type="entry name" value="S-adenosyl-L-methionine-dependent methyltransferases"/>
    <property type="match status" value="1"/>
</dbReference>
<dbReference type="GO" id="GO:0009307">
    <property type="term" value="P:DNA restriction-modification system"/>
    <property type="evidence" value="ECO:0007669"/>
    <property type="project" value="UniProtKB-KW"/>
</dbReference>
<dbReference type="PRINTS" id="PR00507">
    <property type="entry name" value="N12N6MTFRASE"/>
</dbReference>
<dbReference type="GO" id="GO:0009007">
    <property type="term" value="F:site-specific DNA-methyltransferase (adenine-specific) activity"/>
    <property type="evidence" value="ECO:0007669"/>
    <property type="project" value="UniProtKB-EC"/>
</dbReference>
<evidence type="ECO:0000256" key="3">
    <source>
        <dbReference type="ARBA" id="ARBA00022679"/>
    </source>
</evidence>
<gene>
    <name evidence="8" type="ORF">H9806_07305</name>
</gene>
<evidence type="ECO:0000256" key="5">
    <source>
        <dbReference type="ARBA" id="ARBA00022747"/>
    </source>
</evidence>
<keyword evidence="2 8" id="KW-0489">Methyltransferase</keyword>
<dbReference type="EC" id="2.1.1.72" evidence="1"/>
<comment type="catalytic activity">
    <reaction evidence="6">
        <text>a 2'-deoxyadenosine in DNA + S-adenosyl-L-methionine = an N(6)-methyl-2'-deoxyadenosine in DNA + S-adenosyl-L-homocysteine + H(+)</text>
        <dbReference type="Rhea" id="RHEA:15197"/>
        <dbReference type="Rhea" id="RHEA-COMP:12418"/>
        <dbReference type="Rhea" id="RHEA-COMP:12419"/>
        <dbReference type="ChEBI" id="CHEBI:15378"/>
        <dbReference type="ChEBI" id="CHEBI:57856"/>
        <dbReference type="ChEBI" id="CHEBI:59789"/>
        <dbReference type="ChEBI" id="CHEBI:90615"/>
        <dbReference type="ChEBI" id="CHEBI:90616"/>
        <dbReference type="EC" id="2.1.1.72"/>
    </reaction>
</comment>
<dbReference type="AlphaFoldDB" id="A0A9E2KTR8"/>
<keyword evidence="3" id="KW-0808">Transferase</keyword>
<dbReference type="Gene3D" id="3.40.50.150">
    <property type="entry name" value="Vaccinia Virus protein VP39"/>
    <property type="match status" value="1"/>
</dbReference>
<proteinExistence type="predicted"/>
<dbReference type="InterPro" id="IPR029063">
    <property type="entry name" value="SAM-dependent_MTases_sf"/>
</dbReference>
<dbReference type="GO" id="GO:0008170">
    <property type="term" value="F:N-methyltransferase activity"/>
    <property type="evidence" value="ECO:0007669"/>
    <property type="project" value="InterPro"/>
</dbReference>
<dbReference type="GO" id="GO:0003677">
    <property type="term" value="F:DNA binding"/>
    <property type="evidence" value="ECO:0007669"/>
    <property type="project" value="InterPro"/>
</dbReference>
<evidence type="ECO:0000256" key="6">
    <source>
        <dbReference type="ARBA" id="ARBA00047942"/>
    </source>
</evidence>
<reference evidence="8" key="2">
    <citation type="submission" date="2021-04" db="EMBL/GenBank/DDBJ databases">
        <authorList>
            <person name="Gilroy R."/>
        </authorList>
    </citation>
    <scope>NUCLEOTIDE SEQUENCE</scope>
    <source>
        <strain evidence="8">F6-686</strain>
    </source>
</reference>
<dbReference type="EMBL" id="JAHLFT010000092">
    <property type="protein sequence ID" value="MBU3828912.1"/>
    <property type="molecule type" value="Genomic_DNA"/>
</dbReference>